<dbReference type="GO" id="GO:0005634">
    <property type="term" value="C:nucleus"/>
    <property type="evidence" value="ECO:0007669"/>
    <property type="project" value="UniProtKB-SubCell"/>
</dbReference>
<evidence type="ECO:0000313" key="10">
    <source>
        <dbReference type="EMBL" id="VDN15352.1"/>
    </source>
</evidence>
<sequence length="134" mass="15016">MGHGGPPNPRSAATVSAGSASVTVKPESGVEFGFYSPNPSDKQSRKQRRERTTFTRHQLMTLEELYSKTHYPDVYVREEVAIKLRLPESRVQVWFKNRRAKGRNQQRSREALLLASSGQTDRAATVCKLSSPPS</sequence>
<feature type="DNA-binding region" description="Homeobox" evidence="6">
    <location>
        <begin position="47"/>
        <end position="106"/>
    </location>
</feature>
<name>A0A3P7P537_DIBLA</name>
<evidence type="ECO:0000256" key="1">
    <source>
        <dbReference type="ARBA" id="ARBA00004123"/>
    </source>
</evidence>
<dbReference type="Pfam" id="PF00046">
    <property type="entry name" value="Homeodomain"/>
    <property type="match status" value="1"/>
</dbReference>
<evidence type="ECO:0000256" key="2">
    <source>
        <dbReference type="ARBA" id="ARBA00022473"/>
    </source>
</evidence>
<feature type="region of interest" description="Disordered" evidence="8">
    <location>
        <begin position="1"/>
        <end position="55"/>
    </location>
</feature>
<accession>A0A3P7P537</accession>
<keyword evidence="2" id="KW-0217">Developmental protein</keyword>
<evidence type="ECO:0000256" key="4">
    <source>
        <dbReference type="ARBA" id="ARBA00023155"/>
    </source>
</evidence>
<gene>
    <name evidence="10" type="ORF">DILT_LOCUS11183</name>
</gene>
<dbReference type="PANTHER" id="PTHR45793">
    <property type="entry name" value="HOMEOBOX PROTEIN"/>
    <property type="match status" value="1"/>
</dbReference>
<evidence type="ECO:0000259" key="9">
    <source>
        <dbReference type="PROSITE" id="PS50071"/>
    </source>
</evidence>
<dbReference type="SUPFAM" id="SSF46689">
    <property type="entry name" value="Homeodomain-like"/>
    <property type="match status" value="1"/>
</dbReference>
<keyword evidence="5 6" id="KW-0539">Nucleus</keyword>
<evidence type="ECO:0000256" key="7">
    <source>
        <dbReference type="RuleBase" id="RU000682"/>
    </source>
</evidence>
<reference evidence="10 11" key="1">
    <citation type="submission" date="2018-11" db="EMBL/GenBank/DDBJ databases">
        <authorList>
            <consortium name="Pathogen Informatics"/>
        </authorList>
    </citation>
    <scope>NUCLEOTIDE SEQUENCE [LARGE SCALE GENOMIC DNA]</scope>
</reference>
<dbReference type="PROSITE" id="PS50071">
    <property type="entry name" value="HOMEOBOX_2"/>
    <property type="match status" value="1"/>
</dbReference>
<dbReference type="GO" id="GO:0000978">
    <property type="term" value="F:RNA polymerase II cis-regulatory region sequence-specific DNA binding"/>
    <property type="evidence" value="ECO:0007669"/>
    <property type="project" value="TreeGrafter"/>
</dbReference>
<evidence type="ECO:0000313" key="11">
    <source>
        <dbReference type="Proteomes" id="UP000281553"/>
    </source>
</evidence>
<dbReference type="SMART" id="SM00389">
    <property type="entry name" value="HOX"/>
    <property type="match status" value="1"/>
</dbReference>
<keyword evidence="11" id="KW-1185">Reference proteome</keyword>
<keyword evidence="3 6" id="KW-0238">DNA-binding</keyword>
<evidence type="ECO:0000256" key="3">
    <source>
        <dbReference type="ARBA" id="ARBA00023125"/>
    </source>
</evidence>
<dbReference type="EMBL" id="UYRU01062226">
    <property type="protein sequence ID" value="VDN15352.1"/>
    <property type="molecule type" value="Genomic_DNA"/>
</dbReference>
<evidence type="ECO:0000256" key="8">
    <source>
        <dbReference type="SAM" id="MobiDB-lite"/>
    </source>
</evidence>
<dbReference type="GO" id="GO:0000981">
    <property type="term" value="F:DNA-binding transcription factor activity, RNA polymerase II-specific"/>
    <property type="evidence" value="ECO:0007669"/>
    <property type="project" value="InterPro"/>
</dbReference>
<dbReference type="AlphaFoldDB" id="A0A3P7P537"/>
<dbReference type="CDD" id="cd00086">
    <property type="entry name" value="homeodomain"/>
    <property type="match status" value="1"/>
</dbReference>
<dbReference type="Proteomes" id="UP000281553">
    <property type="component" value="Unassembled WGS sequence"/>
</dbReference>
<protein>
    <recommendedName>
        <fullName evidence="9">Homeobox domain-containing protein</fullName>
    </recommendedName>
</protein>
<dbReference type="InterPro" id="IPR001356">
    <property type="entry name" value="HD"/>
</dbReference>
<dbReference type="InterPro" id="IPR009057">
    <property type="entry name" value="Homeodomain-like_sf"/>
</dbReference>
<proteinExistence type="predicted"/>
<keyword evidence="4 6" id="KW-0371">Homeobox</keyword>
<dbReference type="OrthoDB" id="6159439at2759"/>
<comment type="subcellular location">
    <subcellularLocation>
        <location evidence="1 6 7">Nucleus</location>
    </subcellularLocation>
</comment>
<dbReference type="PANTHER" id="PTHR45793:SF5">
    <property type="entry name" value="HOMEOTIC PROTEIN OCELLILESS"/>
    <property type="match status" value="1"/>
</dbReference>
<dbReference type="PROSITE" id="PS00027">
    <property type="entry name" value="HOMEOBOX_1"/>
    <property type="match status" value="1"/>
</dbReference>
<dbReference type="Gene3D" id="1.10.10.60">
    <property type="entry name" value="Homeodomain-like"/>
    <property type="match status" value="1"/>
</dbReference>
<feature type="compositionally biased region" description="Low complexity" evidence="8">
    <location>
        <begin position="11"/>
        <end position="24"/>
    </location>
</feature>
<dbReference type="InterPro" id="IPR017970">
    <property type="entry name" value="Homeobox_CS"/>
</dbReference>
<evidence type="ECO:0000256" key="6">
    <source>
        <dbReference type="PROSITE-ProRule" id="PRU00108"/>
    </source>
</evidence>
<dbReference type="FunFam" id="1.10.10.60:FF:000679">
    <property type="entry name" value="Homeobox protein aristaless"/>
    <property type="match status" value="1"/>
</dbReference>
<evidence type="ECO:0000256" key="5">
    <source>
        <dbReference type="ARBA" id="ARBA00023242"/>
    </source>
</evidence>
<organism evidence="10 11">
    <name type="scientific">Dibothriocephalus latus</name>
    <name type="common">Fish tapeworm</name>
    <name type="synonym">Diphyllobothrium latum</name>
    <dbReference type="NCBI Taxonomy" id="60516"/>
    <lineage>
        <taxon>Eukaryota</taxon>
        <taxon>Metazoa</taxon>
        <taxon>Spiralia</taxon>
        <taxon>Lophotrochozoa</taxon>
        <taxon>Platyhelminthes</taxon>
        <taxon>Cestoda</taxon>
        <taxon>Eucestoda</taxon>
        <taxon>Diphyllobothriidea</taxon>
        <taxon>Diphyllobothriidae</taxon>
        <taxon>Dibothriocephalus</taxon>
    </lineage>
</organism>
<feature type="domain" description="Homeobox" evidence="9">
    <location>
        <begin position="45"/>
        <end position="105"/>
    </location>
</feature>